<dbReference type="GO" id="GO:0005524">
    <property type="term" value="F:ATP binding"/>
    <property type="evidence" value="ECO:0007669"/>
    <property type="project" value="UniProtKB-KW"/>
</dbReference>
<dbReference type="InterPro" id="IPR050267">
    <property type="entry name" value="Anti-sigma-factor_SerPK"/>
</dbReference>
<proteinExistence type="predicted"/>
<gene>
    <name evidence="3" type="ORF">ENP06_04880</name>
</gene>
<organism evidence="3">
    <name type="scientific">Thermoanaerobaculum aquaticum</name>
    <dbReference type="NCBI Taxonomy" id="1312852"/>
    <lineage>
        <taxon>Bacteria</taxon>
        <taxon>Pseudomonadati</taxon>
        <taxon>Acidobacteriota</taxon>
        <taxon>Thermoanaerobaculia</taxon>
        <taxon>Thermoanaerobaculales</taxon>
        <taxon>Thermoanaerobaculaceae</taxon>
        <taxon>Thermoanaerobaculum</taxon>
    </lineage>
</organism>
<evidence type="ECO:0000313" key="3">
    <source>
        <dbReference type="EMBL" id="HEQ88729.1"/>
    </source>
</evidence>
<keyword evidence="3" id="KW-0067">ATP-binding</keyword>
<dbReference type="InterPro" id="IPR003594">
    <property type="entry name" value="HATPase_dom"/>
</dbReference>
<reference evidence="3" key="1">
    <citation type="journal article" date="2020" name="mSystems">
        <title>Genome- and Community-Level Interaction Insights into Carbon Utilization and Element Cycling Functions of Hydrothermarchaeota in Hydrothermal Sediment.</title>
        <authorList>
            <person name="Zhou Z."/>
            <person name="Liu Y."/>
            <person name="Xu W."/>
            <person name="Pan J."/>
            <person name="Luo Z.H."/>
            <person name="Li M."/>
        </authorList>
    </citation>
    <scope>NUCLEOTIDE SEQUENCE [LARGE SCALE GENOMIC DNA]</scope>
    <source>
        <strain evidence="3">SpSt-186</strain>
    </source>
</reference>
<name>A0A7V1ZII5_9BACT</name>
<dbReference type="PANTHER" id="PTHR35526">
    <property type="entry name" value="ANTI-SIGMA-F FACTOR RSBW-RELATED"/>
    <property type="match status" value="1"/>
</dbReference>
<dbReference type="CDD" id="cd16936">
    <property type="entry name" value="HATPase_RsbW-like"/>
    <property type="match status" value="1"/>
</dbReference>
<sequence>MVNFLRMTVEAKISIFSAYENIELAEKMLFEVARAKVNEEDLYWAAMALREALANAIKHGNKLNPEKRVFVTIQLEEGQELRMIVEDEGEGFDPGRLSDPRSPENLLKDSGRGVFYIRHFMDEVSFDRSASGGTKVELRKKLARRSA</sequence>
<dbReference type="Pfam" id="PF13581">
    <property type="entry name" value="HATPase_c_2"/>
    <property type="match status" value="1"/>
</dbReference>
<feature type="domain" description="Histidine kinase/HSP90-like ATPase" evidence="2">
    <location>
        <begin position="20"/>
        <end position="140"/>
    </location>
</feature>
<dbReference type="Gene3D" id="3.30.565.10">
    <property type="entry name" value="Histidine kinase-like ATPase, C-terminal domain"/>
    <property type="match status" value="1"/>
</dbReference>
<dbReference type="SUPFAM" id="SSF55874">
    <property type="entry name" value="ATPase domain of HSP90 chaperone/DNA topoisomerase II/histidine kinase"/>
    <property type="match status" value="1"/>
</dbReference>
<dbReference type="InterPro" id="IPR036890">
    <property type="entry name" value="HATPase_C_sf"/>
</dbReference>
<dbReference type="AlphaFoldDB" id="A0A7V1ZII5"/>
<keyword evidence="1" id="KW-0418">Kinase</keyword>
<keyword evidence="1" id="KW-0723">Serine/threonine-protein kinase</keyword>
<evidence type="ECO:0000256" key="1">
    <source>
        <dbReference type="ARBA" id="ARBA00022527"/>
    </source>
</evidence>
<comment type="caution">
    <text evidence="3">The sequence shown here is derived from an EMBL/GenBank/DDBJ whole genome shotgun (WGS) entry which is preliminary data.</text>
</comment>
<dbReference type="GO" id="GO:0004674">
    <property type="term" value="F:protein serine/threonine kinase activity"/>
    <property type="evidence" value="ECO:0007669"/>
    <property type="project" value="UniProtKB-KW"/>
</dbReference>
<dbReference type="EMBL" id="DSHW01000370">
    <property type="protein sequence ID" value="HEQ88729.1"/>
    <property type="molecule type" value="Genomic_DNA"/>
</dbReference>
<protein>
    <submittedName>
        <fullName evidence="3">ATP-binding protein</fullName>
    </submittedName>
</protein>
<accession>A0A7V1ZII5</accession>
<keyword evidence="1" id="KW-0808">Transferase</keyword>
<keyword evidence="3" id="KW-0547">Nucleotide-binding</keyword>
<evidence type="ECO:0000259" key="2">
    <source>
        <dbReference type="Pfam" id="PF13581"/>
    </source>
</evidence>
<dbReference type="PANTHER" id="PTHR35526:SF3">
    <property type="entry name" value="ANTI-SIGMA-F FACTOR RSBW"/>
    <property type="match status" value="1"/>
</dbReference>